<dbReference type="AlphaFoldDB" id="A0A9D2M9S2"/>
<dbReference type="PRINTS" id="PR00086">
    <property type="entry name" value="LLDHDRGNASE"/>
</dbReference>
<comment type="function">
    <text evidence="7">Catalyzes the conversion of lactate to pyruvate.</text>
</comment>
<dbReference type="Gene3D" id="3.90.110.10">
    <property type="entry name" value="Lactate dehydrogenase/glycoside hydrolase, family 4, C-terminal"/>
    <property type="match status" value="1"/>
</dbReference>
<dbReference type="HAMAP" id="MF_00488">
    <property type="entry name" value="Lactate_dehydrog"/>
    <property type="match status" value="1"/>
</dbReference>
<dbReference type="Pfam" id="PF02866">
    <property type="entry name" value="Ldh_1_C"/>
    <property type="match status" value="1"/>
</dbReference>
<dbReference type="InterPro" id="IPR001557">
    <property type="entry name" value="L-lactate/malate_DH"/>
</dbReference>
<dbReference type="GO" id="GO:0006089">
    <property type="term" value="P:lactate metabolic process"/>
    <property type="evidence" value="ECO:0007669"/>
    <property type="project" value="TreeGrafter"/>
</dbReference>
<dbReference type="PROSITE" id="PS00064">
    <property type="entry name" value="L_LDH"/>
    <property type="match status" value="1"/>
</dbReference>
<evidence type="ECO:0000256" key="3">
    <source>
        <dbReference type="ARBA" id="ARBA00012967"/>
    </source>
</evidence>
<protein>
    <recommendedName>
        <fullName evidence="3 7">L-lactate dehydrogenase</fullName>
        <shortName evidence="7">L-LDH</shortName>
        <ecNumber evidence="3 7">1.1.1.27</ecNumber>
    </recommendedName>
</protein>
<dbReference type="GO" id="GO:0006096">
    <property type="term" value="P:glycolytic process"/>
    <property type="evidence" value="ECO:0007669"/>
    <property type="project" value="UniProtKB-UniRule"/>
</dbReference>
<dbReference type="NCBIfam" id="TIGR01771">
    <property type="entry name" value="L-LDH-NAD"/>
    <property type="match status" value="1"/>
</dbReference>
<dbReference type="InterPro" id="IPR011304">
    <property type="entry name" value="L-lactate_DH"/>
</dbReference>
<feature type="binding site" evidence="7">
    <location>
        <position position="146"/>
    </location>
    <ligand>
        <name>NAD(+)</name>
        <dbReference type="ChEBI" id="CHEBI:57540"/>
    </ligand>
</feature>
<feature type="binding site" evidence="7">
    <location>
        <begin position="123"/>
        <end position="126"/>
    </location>
    <ligand>
        <name>substrate</name>
    </ligand>
</feature>
<evidence type="ECO:0000256" key="5">
    <source>
        <dbReference type="ARBA" id="ARBA00023027"/>
    </source>
</evidence>
<dbReference type="NCBIfam" id="NF004863">
    <property type="entry name" value="PRK06223.1"/>
    <property type="match status" value="1"/>
</dbReference>
<feature type="binding site" evidence="9">
    <location>
        <position position="123"/>
    </location>
    <ligand>
        <name>substrate</name>
    </ligand>
</feature>
<feature type="binding site" evidence="7">
    <location>
        <begin position="82"/>
        <end position="83"/>
    </location>
    <ligand>
        <name>NAD(+)</name>
        <dbReference type="ChEBI" id="CHEBI:57540"/>
    </ligand>
</feature>
<dbReference type="PANTHER" id="PTHR43128:SF16">
    <property type="entry name" value="L-LACTATE DEHYDROGENASE"/>
    <property type="match status" value="1"/>
</dbReference>
<feature type="binding site" evidence="9">
    <location>
        <position position="154"/>
    </location>
    <ligand>
        <name>substrate</name>
    </ligand>
</feature>
<keyword evidence="7" id="KW-0963">Cytoplasm</keyword>
<comment type="similarity">
    <text evidence="2 7">Belongs to the LDH/MDH superfamily. LDH family.</text>
</comment>
<evidence type="ECO:0000259" key="12">
    <source>
        <dbReference type="Pfam" id="PF02866"/>
    </source>
</evidence>
<evidence type="ECO:0000256" key="10">
    <source>
        <dbReference type="PIRSR" id="PIRSR000102-3"/>
    </source>
</evidence>
<dbReference type="GO" id="GO:0005737">
    <property type="term" value="C:cytoplasm"/>
    <property type="evidence" value="ECO:0007669"/>
    <property type="project" value="UniProtKB-SubCell"/>
</dbReference>
<dbReference type="InterPro" id="IPR001236">
    <property type="entry name" value="Lactate/malate_DH_N"/>
</dbReference>
<evidence type="ECO:0000256" key="4">
    <source>
        <dbReference type="ARBA" id="ARBA00023002"/>
    </source>
</evidence>
<dbReference type="Gene3D" id="3.40.50.720">
    <property type="entry name" value="NAD(P)-binding Rossmann-like Domain"/>
    <property type="match status" value="1"/>
</dbReference>
<comment type="pathway">
    <text evidence="1 7">Fermentation; pyruvate fermentation to lactate; (S)-lactate from pyruvate: step 1/1.</text>
</comment>
<keyword evidence="4 7" id="KW-0560">Oxidoreductase</keyword>
<dbReference type="PANTHER" id="PTHR43128">
    <property type="entry name" value="L-2-HYDROXYCARBOXYLATE DEHYDROGENASE (NAD(P)(+))"/>
    <property type="match status" value="1"/>
</dbReference>
<proteinExistence type="inferred from homology"/>
<evidence type="ECO:0000256" key="8">
    <source>
        <dbReference type="PIRSR" id="PIRSR000102-1"/>
    </source>
</evidence>
<accession>A0A9D2M9S2</accession>
<evidence type="ECO:0000313" key="13">
    <source>
        <dbReference type="EMBL" id="HJB56811.1"/>
    </source>
</evidence>
<feature type="binding site" evidence="10">
    <location>
        <position position="98"/>
    </location>
    <ligand>
        <name>NAD(+)</name>
        <dbReference type="ChEBI" id="CHEBI:57540"/>
    </ligand>
</feature>
<feature type="binding site" evidence="9">
    <location>
        <position position="85"/>
    </location>
    <ligand>
        <name>substrate</name>
    </ligand>
</feature>
<feature type="binding site" evidence="7">
    <location>
        <begin position="151"/>
        <end position="154"/>
    </location>
    <ligand>
        <name>substrate</name>
    </ligand>
</feature>
<evidence type="ECO:0000256" key="2">
    <source>
        <dbReference type="ARBA" id="ARBA00006054"/>
    </source>
</evidence>
<comment type="subunit">
    <text evidence="7">Homotetramer.</text>
</comment>
<dbReference type="Proteomes" id="UP000824208">
    <property type="component" value="Unassembled WGS sequence"/>
</dbReference>
<evidence type="ECO:0000256" key="7">
    <source>
        <dbReference type="HAMAP-Rule" id="MF_00488"/>
    </source>
</evidence>
<dbReference type="InterPro" id="IPR022383">
    <property type="entry name" value="Lactate/malate_DH_C"/>
</dbReference>
<feature type="binding site" evidence="10">
    <location>
        <begin position="13"/>
        <end position="18"/>
    </location>
    <ligand>
        <name>NAD(+)</name>
        <dbReference type="ChEBI" id="CHEBI:57540"/>
    </ligand>
</feature>
<dbReference type="NCBIfam" id="NF000824">
    <property type="entry name" value="PRK00066.1"/>
    <property type="match status" value="1"/>
</dbReference>
<dbReference type="SUPFAM" id="SSF51735">
    <property type="entry name" value="NAD(P)-binding Rossmann-fold domains"/>
    <property type="match status" value="1"/>
</dbReference>
<evidence type="ECO:0000256" key="9">
    <source>
        <dbReference type="PIRSR" id="PIRSR000102-2"/>
    </source>
</evidence>
<evidence type="ECO:0000259" key="11">
    <source>
        <dbReference type="Pfam" id="PF00056"/>
    </source>
</evidence>
<comment type="caution">
    <text evidence="7">Lacks conserved residue(s) required for the propagation of feature annotation.</text>
</comment>
<dbReference type="PIRSF" id="PIRSF000102">
    <property type="entry name" value="Lac_mal_DH"/>
    <property type="match status" value="1"/>
</dbReference>
<evidence type="ECO:0000313" key="14">
    <source>
        <dbReference type="Proteomes" id="UP000824208"/>
    </source>
</evidence>
<reference evidence="13" key="1">
    <citation type="journal article" date="2021" name="PeerJ">
        <title>Extensive microbial diversity within the chicken gut microbiome revealed by metagenomics and culture.</title>
        <authorList>
            <person name="Gilroy R."/>
            <person name="Ravi A."/>
            <person name="Getino M."/>
            <person name="Pursley I."/>
            <person name="Horton D.L."/>
            <person name="Alikhan N.F."/>
            <person name="Baker D."/>
            <person name="Gharbi K."/>
            <person name="Hall N."/>
            <person name="Watson M."/>
            <person name="Adriaenssens E.M."/>
            <person name="Foster-Nyarko E."/>
            <person name="Jarju S."/>
            <person name="Secka A."/>
            <person name="Antonio M."/>
            <person name="Oren A."/>
            <person name="Chaudhuri R.R."/>
            <person name="La Ragione R."/>
            <person name="Hildebrand F."/>
            <person name="Pallen M.J."/>
        </authorList>
    </citation>
    <scope>NUCLEOTIDE SEQUENCE</scope>
    <source>
        <strain evidence="13">CHK189-11263</strain>
    </source>
</reference>
<dbReference type="FunFam" id="3.40.50.720:FF:000018">
    <property type="entry name" value="Malate dehydrogenase"/>
    <property type="match status" value="1"/>
</dbReference>
<dbReference type="InterPro" id="IPR015955">
    <property type="entry name" value="Lactate_DH/Glyco_Ohase_4_C"/>
</dbReference>
<feature type="domain" description="Lactate/malate dehydrogenase C-terminal" evidence="12">
    <location>
        <begin position="148"/>
        <end position="316"/>
    </location>
</feature>
<organism evidence="13 14">
    <name type="scientific">Candidatus Flavonifractor intestinipullorum</name>
    <dbReference type="NCBI Taxonomy" id="2838587"/>
    <lineage>
        <taxon>Bacteria</taxon>
        <taxon>Bacillati</taxon>
        <taxon>Bacillota</taxon>
        <taxon>Clostridia</taxon>
        <taxon>Eubacteriales</taxon>
        <taxon>Oscillospiraceae</taxon>
        <taxon>Flavonifractor</taxon>
    </lineage>
</organism>
<dbReference type="GO" id="GO:0004459">
    <property type="term" value="F:L-lactate dehydrogenase (NAD+) activity"/>
    <property type="evidence" value="ECO:0007669"/>
    <property type="project" value="UniProtKB-UniRule"/>
</dbReference>
<feature type="binding site" evidence="7">
    <location>
        <position position="232"/>
    </location>
    <ligand>
        <name>substrate</name>
    </ligand>
</feature>
<dbReference type="SUPFAM" id="SSF56327">
    <property type="entry name" value="LDH C-terminal domain-like"/>
    <property type="match status" value="1"/>
</dbReference>
<feature type="binding site" evidence="7">
    <location>
        <position position="17"/>
    </location>
    <ligand>
        <name>NAD(+)</name>
        <dbReference type="ChEBI" id="CHEBI:57540"/>
    </ligand>
</feature>
<feature type="domain" description="Lactate/malate dehydrogenase N-terminal" evidence="11">
    <location>
        <begin position="8"/>
        <end position="145"/>
    </location>
</feature>
<reference evidence="13" key="2">
    <citation type="submission" date="2021-04" db="EMBL/GenBank/DDBJ databases">
        <authorList>
            <person name="Gilroy R."/>
        </authorList>
    </citation>
    <scope>NUCLEOTIDE SEQUENCE</scope>
    <source>
        <strain evidence="13">CHK189-11263</strain>
    </source>
</reference>
<name>A0A9D2M9S2_9FIRM</name>
<dbReference type="Pfam" id="PF00056">
    <property type="entry name" value="Ldh_1_N"/>
    <property type="match status" value="1"/>
</dbReference>
<dbReference type="EC" id="1.1.1.27" evidence="3 7"/>
<sequence length="318" mass="34607">MHSETSNKIVVIGAGNVGETICYTLMLRAQVGEIVLIDVNEKKAKGAALDISHGTAFYSQVRIKQGGYEECADAKIIIVTAGVARKEGQTRLDLAKVNTGIARDIAQNIMKYAENPLIIVVSNPVDVNTYLIQKETGLPAQRVIGTGTSLDTARFRYLLSRRCKVDIRDIQGYILGEHGDTQVPIWSSVNVAGEPIDHFLPEDEQEKEEVKTEIATKARTAGADVISLKGATFDGIAMSAFRIVESILKNQNTVLPVAHVLDESYGDLAGSTISLPCVVNSEGIAKTLKISMTDEEMERMKYSAKVLRDFIADVVAHD</sequence>
<evidence type="ECO:0000256" key="6">
    <source>
        <dbReference type="ARBA" id="ARBA00049258"/>
    </source>
</evidence>
<feature type="binding site" evidence="7">
    <location>
        <position position="68"/>
    </location>
    <ligand>
        <name>NAD(+)</name>
        <dbReference type="ChEBI" id="CHEBI:57540"/>
    </ligand>
</feature>
<gene>
    <name evidence="7" type="primary">ldh</name>
    <name evidence="13" type="ORF">H9714_04580</name>
</gene>
<feature type="binding site" evidence="7 10">
    <location>
        <position position="38"/>
    </location>
    <ligand>
        <name>NAD(+)</name>
        <dbReference type="ChEBI" id="CHEBI:57540"/>
    </ligand>
</feature>
<dbReference type="InterPro" id="IPR036291">
    <property type="entry name" value="NAD(P)-bd_dom_sf"/>
</dbReference>
<feature type="binding site" evidence="7 10">
    <location>
        <begin position="121"/>
        <end position="123"/>
    </location>
    <ligand>
        <name>NAD(+)</name>
        <dbReference type="ChEBI" id="CHEBI:57540"/>
    </ligand>
</feature>
<feature type="active site" description="Proton acceptor" evidence="7 8">
    <location>
        <position position="178"/>
    </location>
</feature>
<evidence type="ECO:0000256" key="1">
    <source>
        <dbReference type="ARBA" id="ARBA00004843"/>
    </source>
</evidence>
<comment type="subcellular location">
    <subcellularLocation>
        <location evidence="7">Cytoplasm</location>
    </subcellularLocation>
</comment>
<dbReference type="EMBL" id="DWYC01000048">
    <property type="protein sequence ID" value="HJB56811.1"/>
    <property type="molecule type" value="Genomic_DNA"/>
</dbReference>
<feature type="binding site" evidence="7 9">
    <location>
        <position position="91"/>
    </location>
    <ligand>
        <name>substrate</name>
    </ligand>
</feature>
<feature type="binding site" evidence="7">
    <location>
        <position position="43"/>
    </location>
    <ligand>
        <name>NAD(+)</name>
        <dbReference type="ChEBI" id="CHEBI:57540"/>
    </ligand>
</feature>
<dbReference type="InterPro" id="IPR018177">
    <property type="entry name" value="L-lactate_DH_AS"/>
</dbReference>
<keyword evidence="5 7" id="KW-0520">NAD</keyword>
<comment type="caution">
    <text evidence="13">The sequence shown here is derived from an EMBL/GenBank/DDBJ whole genome shotgun (WGS) entry which is preliminary data.</text>
</comment>
<comment type="catalytic activity">
    <reaction evidence="6 7">
        <text>(S)-lactate + NAD(+) = pyruvate + NADH + H(+)</text>
        <dbReference type="Rhea" id="RHEA:23444"/>
        <dbReference type="ChEBI" id="CHEBI:15361"/>
        <dbReference type="ChEBI" id="CHEBI:15378"/>
        <dbReference type="ChEBI" id="CHEBI:16651"/>
        <dbReference type="ChEBI" id="CHEBI:57540"/>
        <dbReference type="ChEBI" id="CHEBI:57945"/>
        <dbReference type="EC" id="1.1.1.27"/>
    </reaction>
</comment>